<feature type="domain" description="PucR C-terminal helix-turn-helix" evidence="2">
    <location>
        <begin position="331"/>
        <end position="388"/>
    </location>
</feature>
<evidence type="ECO:0000259" key="3">
    <source>
        <dbReference type="Pfam" id="PF17853"/>
    </source>
</evidence>
<dbReference type="PANTHER" id="PTHR33744">
    <property type="entry name" value="CARBOHYDRATE DIACID REGULATOR"/>
    <property type="match status" value="1"/>
</dbReference>
<evidence type="ECO:0000256" key="1">
    <source>
        <dbReference type="ARBA" id="ARBA00006754"/>
    </source>
</evidence>
<sequence>MTVSQLVNRIARELGRPALLEDGRYRVVAFSPQSEVIDEVRRRSILEHRAGPGVHSWLAELGVYRSDEVMHVPRNPALGMMQRLYVPIRTPDGARAHLWLIEEPDRMPPADVARARELAERLAEEWARLHSQRDDESARRAERTRVLILGDRRERHAAADELIASGDVEAASSLRAHLVTVRDRGTLSRDDLEAAERRIRRAAASLAPLTLVTADGVVVVVPDDGGRLHPPVDVVAERLRSAVVRDDGPLREPVVAIGGSAARVADSARSHREAQRALAIATAFGLPGPTVAWDGLGAYRGLQAAASLGVRSEDFEAGLDGLLEERDGDVLLETLEAYLRYGGRLRDVAARLNVHRATVYHRLARVERILGVDLQDGLERLGVHLAVLLHRIERDATR</sequence>
<dbReference type="Pfam" id="PF13556">
    <property type="entry name" value="HTH_30"/>
    <property type="match status" value="1"/>
</dbReference>
<name>A0A6I2FGH4_9MICO</name>
<reference evidence="4 5" key="1">
    <citation type="submission" date="2019-10" db="EMBL/GenBank/DDBJ databases">
        <authorList>
            <person name="Nie G."/>
            <person name="Ming H."/>
            <person name="Yi B."/>
        </authorList>
    </citation>
    <scope>NUCLEOTIDE SEQUENCE [LARGE SCALE GENOMIC DNA]</scope>
    <source>
        <strain evidence="4 5">CFH 90414</strain>
    </source>
</reference>
<dbReference type="AlphaFoldDB" id="A0A6I2FGH4"/>
<comment type="similarity">
    <text evidence="1">Belongs to the CdaR family.</text>
</comment>
<dbReference type="Gene3D" id="1.10.10.2840">
    <property type="entry name" value="PucR C-terminal helix-turn-helix domain"/>
    <property type="match status" value="1"/>
</dbReference>
<dbReference type="InterPro" id="IPR042070">
    <property type="entry name" value="PucR_C-HTH_sf"/>
</dbReference>
<dbReference type="InterPro" id="IPR041522">
    <property type="entry name" value="CdaR_GGDEF"/>
</dbReference>
<evidence type="ECO:0000313" key="4">
    <source>
        <dbReference type="EMBL" id="MRG61686.1"/>
    </source>
</evidence>
<dbReference type="Proteomes" id="UP000431080">
    <property type="component" value="Unassembled WGS sequence"/>
</dbReference>
<protein>
    <recommendedName>
        <fullName evidence="6">PucR family transcriptional regulator</fullName>
    </recommendedName>
</protein>
<evidence type="ECO:0000313" key="5">
    <source>
        <dbReference type="Proteomes" id="UP000431080"/>
    </source>
</evidence>
<dbReference type="InterPro" id="IPR051448">
    <property type="entry name" value="CdaR-like_regulators"/>
</dbReference>
<feature type="domain" description="CdaR GGDEF-like" evidence="3">
    <location>
        <begin position="189"/>
        <end position="280"/>
    </location>
</feature>
<dbReference type="RefSeq" id="WP_153686070.1">
    <property type="nucleotide sequence ID" value="NZ_WJIF01000016.1"/>
</dbReference>
<dbReference type="PANTHER" id="PTHR33744:SF7">
    <property type="entry name" value="PUCR FAMILY TRANSCRIPTIONAL REGULATOR"/>
    <property type="match status" value="1"/>
</dbReference>
<accession>A0A6I2FGH4</accession>
<organism evidence="4 5">
    <name type="scientific">Agromyces agglutinans</name>
    <dbReference type="NCBI Taxonomy" id="2662258"/>
    <lineage>
        <taxon>Bacteria</taxon>
        <taxon>Bacillati</taxon>
        <taxon>Actinomycetota</taxon>
        <taxon>Actinomycetes</taxon>
        <taxon>Micrococcales</taxon>
        <taxon>Microbacteriaceae</taxon>
        <taxon>Agromyces</taxon>
    </lineage>
</organism>
<keyword evidence="5" id="KW-1185">Reference proteome</keyword>
<dbReference type="Pfam" id="PF17853">
    <property type="entry name" value="GGDEF_2"/>
    <property type="match status" value="1"/>
</dbReference>
<dbReference type="InterPro" id="IPR025736">
    <property type="entry name" value="PucR_C-HTH_dom"/>
</dbReference>
<gene>
    <name evidence="4" type="ORF">GE115_17645</name>
</gene>
<evidence type="ECO:0008006" key="6">
    <source>
        <dbReference type="Google" id="ProtNLM"/>
    </source>
</evidence>
<evidence type="ECO:0000259" key="2">
    <source>
        <dbReference type="Pfam" id="PF13556"/>
    </source>
</evidence>
<comment type="caution">
    <text evidence="4">The sequence shown here is derived from an EMBL/GenBank/DDBJ whole genome shotgun (WGS) entry which is preliminary data.</text>
</comment>
<proteinExistence type="inferred from homology"/>
<dbReference type="EMBL" id="WJIF01000016">
    <property type="protein sequence ID" value="MRG61686.1"/>
    <property type="molecule type" value="Genomic_DNA"/>
</dbReference>